<comment type="caution">
    <text evidence="4">The sequence shown here is derived from an EMBL/GenBank/DDBJ whole genome shotgun (WGS) entry which is preliminary data.</text>
</comment>
<comment type="similarity">
    <text evidence="3">Belongs to the metallo-dependent hydrolases superfamily. Phosphotriesterase family.</text>
</comment>
<gene>
    <name evidence="4" type="ORF">GCM10011509_09970</name>
</gene>
<dbReference type="InterPro" id="IPR032466">
    <property type="entry name" value="Metal_Hydrolase"/>
</dbReference>
<keyword evidence="1" id="KW-0479">Metal-binding</keyword>
<dbReference type="Gene3D" id="3.20.20.140">
    <property type="entry name" value="Metal-dependent hydrolases"/>
    <property type="match status" value="1"/>
</dbReference>
<dbReference type="InterPro" id="IPR001559">
    <property type="entry name" value="Phosphotriesterase"/>
</dbReference>
<dbReference type="PANTHER" id="PTHR10819">
    <property type="entry name" value="PHOSPHOTRIESTERASE-RELATED"/>
    <property type="match status" value="1"/>
</dbReference>
<keyword evidence="2" id="KW-0378">Hydrolase</keyword>
<dbReference type="EMBL" id="BMLB01000002">
    <property type="protein sequence ID" value="GGK63563.1"/>
    <property type="molecule type" value="Genomic_DNA"/>
</dbReference>
<proteinExistence type="inferred from homology"/>
<dbReference type="SUPFAM" id="SSF51556">
    <property type="entry name" value="Metallo-dependent hydrolases"/>
    <property type="match status" value="1"/>
</dbReference>
<evidence type="ECO:0000313" key="4">
    <source>
        <dbReference type="EMBL" id="GGK63563.1"/>
    </source>
</evidence>
<reference evidence="5" key="1">
    <citation type="journal article" date="2019" name="Int. J. Syst. Evol. Microbiol.">
        <title>The Global Catalogue of Microorganisms (GCM) 10K type strain sequencing project: providing services to taxonomists for standard genome sequencing and annotation.</title>
        <authorList>
            <consortium name="The Broad Institute Genomics Platform"/>
            <consortium name="The Broad Institute Genome Sequencing Center for Infectious Disease"/>
            <person name="Wu L."/>
            <person name="Ma J."/>
        </authorList>
    </citation>
    <scope>NUCLEOTIDE SEQUENCE [LARGE SCALE GENOMIC DNA]</scope>
    <source>
        <strain evidence="5">CGMCC 1.5362</strain>
    </source>
</reference>
<name>A0ABQ2F6F6_9MICO</name>
<evidence type="ECO:0000256" key="3">
    <source>
        <dbReference type="PROSITE-ProRule" id="PRU00679"/>
    </source>
</evidence>
<dbReference type="PROSITE" id="PS51347">
    <property type="entry name" value="PHOSPHOTRIESTERASE_2"/>
    <property type="match status" value="1"/>
</dbReference>
<dbReference type="PROSITE" id="PS01322">
    <property type="entry name" value="PHOSPHOTRIESTERASE_1"/>
    <property type="match status" value="1"/>
</dbReference>
<comment type="caution">
    <text evidence="3">Lacks conserved residue(s) required for the propagation of feature annotation.</text>
</comment>
<dbReference type="PANTHER" id="PTHR10819:SF3">
    <property type="entry name" value="PHOSPHOTRIESTERASE-RELATED PROTEIN"/>
    <property type="match status" value="1"/>
</dbReference>
<organism evidence="4 5">
    <name type="scientific">Ornithinimicrobium pekingense</name>
    <dbReference type="NCBI Taxonomy" id="384677"/>
    <lineage>
        <taxon>Bacteria</taxon>
        <taxon>Bacillati</taxon>
        <taxon>Actinomycetota</taxon>
        <taxon>Actinomycetes</taxon>
        <taxon>Micrococcales</taxon>
        <taxon>Ornithinimicrobiaceae</taxon>
        <taxon>Ornithinimicrobium</taxon>
    </lineage>
</organism>
<evidence type="ECO:0000313" key="5">
    <source>
        <dbReference type="Proteomes" id="UP000662111"/>
    </source>
</evidence>
<evidence type="ECO:0000256" key="2">
    <source>
        <dbReference type="ARBA" id="ARBA00022801"/>
    </source>
</evidence>
<sequence>MTTAEPASASAKAQVVTVRGPIPVHDMGVTLTHEHVLNDVTSWAHTTSSRGWDPQAYAGHPVSEDILWDLRHDPFGNLDNCRLDDIDVAIAEVERYRGLGGCTIIDTTSMNSGRRLRDLRTVSERSGVHIVAGTGYYLAPSHPPQMQHLDAHAIAAQILDDLQEGHGGARPGIIGEIGVGAEFPEPERRSLAGAFLAQREVGLPVQVHLPAWFRRGHEVLDVAEAHGVPPERVVLCHMGPSGADLAYQEELLRRGAWVQYDMIGMEVFYADQGVQCPSDEENAAWLTRLVERGWIDQLLISQDIFLKSLLRAHGGPGYGHILQYFVPRLHRHGLTPEVTDRLLVHNPQALFMGRST</sequence>
<dbReference type="Pfam" id="PF02126">
    <property type="entry name" value="PTE"/>
    <property type="match status" value="1"/>
</dbReference>
<keyword evidence="5" id="KW-1185">Reference proteome</keyword>
<dbReference type="RefSeq" id="WP_022920500.1">
    <property type="nucleotide sequence ID" value="NZ_BMLB01000002.1"/>
</dbReference>
<dbReference type="Proteomes" id="UP000662111">
    <property type="component" value="Unassembled WGS sequence"/>
</dbReference>
<dbReference type="InterPro" id="IPR017947">
    <property type="entry name" value="AryldialkylPase_Zn-BS"/>
</dbReference>
<accession>A0ABQ2F6F6</accession>
<protein>
    <submittedName>
        <fullName evidence="4">Aryldialkylphosphatase</fullName>
    </submittedName>
</protein>
<evidence type="ECO:0000256" key="1">
    <source>
        <dbReference type="ARBA" id="ARBA00022723"/>
    </source>
</evidence>